<feature type="coiled-coil region" evidence="1">
    <location>
        <begin position="114"/>
        <end position="148"/>
    </location>
</feature>
<evidence type="ECO:0000313" key="4">
    <source>
        <dbReference type="Proteomes" id="UP001168552"/>
    </source>
</evidence>
<keyword evidence="2" id="KW-1133">Transmembrane helix</keyword>
<dbReference type="InterPro" id="IPR050739">
    <property type="entry name" value="MFP"/>
</dbReference>
<accession>A0ABT8F913</accession>
<evidence type="ECO:0000313" key="3">
    <source>
        <dbReference type="EMBL" id="MDN4166739.1"/>
    </source>
</evidence>
<gene>
    <name evidence="3" type="ORF">QWY31_14605</name>
</gene>
<proteinExistence type="predicted"/>
<dbReference type="SUPFAM" id="SSF56954">
    <property type="entry name" value="Outer membrane efflux proteins (OEP)"/>
    <property type="match status" value="1"/>
</dbReference>
<dbReference type="PRINTS" id="PR01490">
    <property type="entry name" value="RTXTOXIND"/>
</dbReference>
<keyword evidence="4" id="KW-1185">Reference proteome</keyword>
<protein>
    <submittedName>
        <fullName evidence="3">HlyD family efflux transporter periplasmic adaptor subunit</fullName>
    </submittedName>
</protein>
<evidence type="ECO:0000256" key="1">
    <source>
        <dbReference type="SAM" id="Coils"/>
    </source>
</evidence>
<dbReference type="PANTHER" id="PTHR30386:SF27">
    <property type="entry name" value="MEMBRANE FUSION PROTEIN (MFP) FAMILY PROTEIN"/>
    <property type="match status" value="1"/>
</dbReference>
<name>A0ABT8F913_9BACT</name>
<keyword evidence="2" id="KW-0472">Membrane</keyword>
<dbReference type="PANTHER" id="PTHR30386">
    <property type="entry name" value="MEMBRANE FUSION SUBUNIT OF EMRAB-TOLC MULTIDRUG EFFLUX PUMP"/>
    <property type="match status" value="1"/>
</dbReference>
<feature type="transmembrane region" description="Helical" evidence="2">
    <location>
        <begin position="35"/>
        <end position="52"/>
    </location>
</feature>
<evidence type="ECO:0000256" key="2">
    <source>
        <dbReference type="SAM" id="Phobius"/>
    </source>
</evidence>
<dbReference type="Proteomes" id="UP001168552">
    <property type="component" value="Unassembled WGS sequence"/>
</dbReference>
<keyword evidence="1" id="KW-0175">Coiled coil</keyword>
<dbReference type="Gene3D" id="2.40.50.100">
    <property type="match status" value="1"/>
</dbReference>
<dbReference type="EMBL" id="JAUHJS010000008">
    <property type="protein sequence ID" value="MDN4166739.1"/>
    <property type="molecule type" value="Genomic_DNA"/>
</dbReference>
<sequence>MLNISKNRIKGKVDLNRYESYQWVMEEDFKSLPRVLMLLFGLMVALMFLPWTQNIQSRGFITTLNPSQRPQMVNTIIPGKIDKWYIREGQFVNKGDTIVKLTEIKDDYLDPALLSRTEEQIEAKERTVRSYQDKVQALDAQIIALENARKLKLEQARNYVMQARLKVESDSMDVLAAETNFQIAERQLQRTETLFKEGLKSVVEVENLKNKTQEAASKKISAENKLLSSRNQLINAQIDLSGIEAEYRDKLAKAESDKYSAISALYEGEGTLVKMRNMFSNYSLRADLYYILAPQSGYVVRMAKAGIGEVIKESEQLVSIIPEDYTMAVEMFVEPIDLPLVKIGQPVRFVFDGWPAIVFSGWPNTSFGTYGGLVVAVDNFIYPNGKYRLLVSPDPNDVPWPRELRMGTGAKGMALLNDVPIWYEFWRRINGFPPEYYYGVSSTESEPKEEKK</sequence>
<comment type="caution">
    <text evidence="3">The sequence shown here is derived from an EMBL/GenBank/DDBJ whole genome shotgun (WGS) entry which is preliminary data.</text>
</comment>
<dbReference type="InterPro" id="IPR011053">
    <property type="entry name" value="Single_hybrid_motif"/>
</dbReference>
<reference evidence="3" key="1">
    <citation type="submission" date="2023-06" db="EMBL/GenBank/DDBJ databases">
        <title>Cytophagales bacterium Strain LB-30, isolated from soil.</title>
        <authorList>
            <person name="Liu B."/>
        </authorList>
    </citation>
    <scope>NUCLEOTIDE SEQUENCE</scope>
    <source>
        <strain evidence="3">LB-30</strain>
    </source>
</reference>
<keyword evidence="2" id="KW-0812">Transmembrane</keyword>
<organism evidence="3 4">
    <name type="scientific">Shiella aurantiaca</name>
    <dbReference type="NCBI Taxonomy" id="3058365"/>
    <lineage>
        <taxon>Bacteria</taxon>
        <taxon>Pseudomonadati</taxon>
        <taxon>Bacteroidota</taxon>
        <taxon>Cytophagia</taxon>
        <taxon>Cytophagales</taxon>
        <taxon>Shiellaceae</taxon>
        <taxon>Shiella</taxon>
    </lineage>
</organism>
<dbReference type="SUPFAM" id="SSF51230">
    <property type="entry name" value="Single hybrid motif"/>
    <property type="match status" value="1"/>
</dbReference>
<dbReference type="RefSeq" id="WP_320005277.1">
    <property type="nucleotide sequence ID" value="NZ_JAUHJS010000008.1"/>
</dbReference>